<reference evidence="2 3" key="1">
    <citation type="submission" date="2020-08" db="EMBL/GenBank/DDBJ databases">
        <title>Genomic Encyclopedia of Type Strains, Phase III (KMG-III): the genomes of soil and plant-associated and newly described type strains.</title>
        <authorList>
            <person name="Whitman W."/>
        </authorList>
    </citation>
    <scope>NUCLEOTIDE SEQUENCE [LARGE SCALE GENOMIC DNA]</scope>
    <source>
        <strain evidence="2 3">CECT 8803</strain>
    </source>
</reference>
<comment type="caution">
    <text evidence="2">The sequence shown here is derived from an EMBL/GenBank/DDBJ whole genome shotgun (WGS) entry which is preliminary data.</text>
</comment>
<dbReference type="PANTHER" id="PTHR10605:SF56">
    <property type="entry name" value="BIFUNCTIONAL HEPARAN SULFATE N-DEACETYLASE_N-SULFOTRANSFERASE"/>
    <property type="match status" value="1"/>
</dbReference>
<evidence type="ECO:0000256" key="1">
    <source>
        <dbReference type="ARBA" id="ARBA00022679"/>
    </source>
</evidence>
<dbReference type="InterPro" id="IPR027417">
    <property type="entry name" value="P-loop_NTPase"/>
</dbReference>
<dbReference type="Gene3D" id="3.40.50.300">
    <property type="entry name" value="P-loop containing nucleotide triphosphate hydrolases"/>
    <property type="match status" value="1"/>
</dbReference>
<dbReference type="AlphaFoldDB" id="A0A839SV00"/>
<dbReference type="InterPro" id="IPR037359">
    <property type="entry name" value="NST/OST"/>
</dbReference>
<keyword evidence="3" id="KW-1185">Reference proteome</keyword>
<sequence>MDTFFVLLGAQKAGTSWLGRVLSAHPDVFMPATQEIHYFDTKHGFYDKNETLYRRLGYVEQRLAKAEAASPENVASIVELRDQIEMLIDADSDDAYRAFFERFGNGYKVCGEKTPNYSVLPQTAFDEMARVYPDARMMFILRNPVDRFWSQFRFHADRAEKSGRRLSRFTDPFAALRRGSFAVKSDYPAVLRKMLFATGRDRCFIEYYERITNLPDAVRALFEFLNLRPIPTQELETWQARKVNTSPAMEMPEKLRRAAVQELRPVYDYVFSHMAGEPPAQWLRDYNTALPD</sequence>
<dbReference type="EMBL" id="JACHXA010000005">
    <property type="protein sequence ID" value="MBB3065849.1"/>
    <property type="molecule type" value="Genomic_DNA"/>
</dbReference>
<dbReference type="RefSeq" id="WP_183416666.1">
    <property type="nucleotide sequence ID" value="NZ_JACHXA010000005.1"/>
</dbReference>
<evidence type="ECO:0000313" key="2">
    <source>
        <dbReference type="EMBL" id="MBB3065849.1"/>
    </source>
</evidence>
<dbReference type="PANTHER" id="PTHR10605">
    <property type="entry name" value="HEPARAN SULFATE SULFOTRANSFERASE"/>
    <property type="match status" value="1"/>
</dbReference>
<evidence type="ECO:0008006" key="4">
    <source>
        <dbReference type="Google" id="ProtNLM"/>
    </source>
</evidence>
<dbReference type="Proteomes" id="UP000581135">
    <property type="component" value="Unassembled WGS sequence"/>
</dbReference>
<protein>
    <recommendedName>
        <fullName evidence="4">Sulfotransferase family protein</fullName>
    </recommendedName>
</protein>
<name>A0A839SV00_9PROT</name>
<evidence type="ECO:0000313" key="3">
    <source>
        <dbReference type="Proteomes" id="UP000581135"/>
    </source>
</evidence>
<dbReference type="GO" id="GO:0008146">
    <property type="term" value="F:sulfotransferase activity"/>
    <property type="evidence" value="ECO:0007669"/>
    <property type="project" value="InterPro"/>
</dbReference>
<accession>A0A839SV00</accession>
<gene>
    <name evidence="2" type="ORF">FHR98_002145</name>
</gene>
<keyword evidence="1" id="KW-0808">Transferase</keyword>
<dbReference type="Pfam" id="PF13469">
    <property type="entry name" value="Sulfotransfer_3"/>
    <property type="match status" value="1"/>
</dbReference>
<proteinExistence type="predicted"/>
<organism evidence="2 3">
    <name type="scientific">Limibacillus halophilus</name>
    <dbReference type="NCBI Taxonomy" id="1579333"/>
    <lineage>
        <taxon>Bacteria</taxon>
        <taxon>Pseudomonadati</taxon>
        <taxon>Pseudomonadota</taxon>
        <taxon>Alphaproteobacteria</taxon>
        <taxon>Rhodospirillales</taxon>
        <taxon>Rhodovibrionaceae</taxon>
        <taxon>Limibacillus</taxon>
    </lineage>
</organism>
<dbReference type="SUPFAM" id="SSF52540">
    <property type="entry name" value="P-loop containing nucleoside triphosphate hydrolases"/>
    <property type="match status" value="1"/>
</dbReference>